<feature type="compositionally biased region" description="Low complexity" evidence="3">
    <location>
        <begin position="199"/>
        <end position="211"/>
    </location>
</feature>
<keyword evidence="2" id="KW-0539">Nucleus</keyword>
<evidence type="ECO:0000256" key="3">
    <source>
        <dbReference type="SAM" id="MobiDB-lite"/>
    </source>
</evidence>
<dbReference type="Proteomes" id="UP001604277">
    <property type="component" value="Unassembled WGS sequence"/>
</dbReference>
<feature type="compositionally biased region" description="Polar residues" evidence="3">
    <location>
        <begin position="224"/>
        <end position="234"/>
    </location>
</feature>
<protein>
    <submittedName>
        <fullName evidence="4">Uncharacterized protein</fullName>
    </submittedName>
</protein>
<dbReference type="AlphaFoldDB" id="A0ABD1WYL8"/>
<dbReference type="PANTHER" id="PTHR33172">
    <property type="entry name" value="OS08G0516900 PROTEIN"/>
    <property type="match status" value="1"/>
</dbReference>
<sequence>MSIAFERNNSGNDHRIERSGFARHNMNFVSPIYNSQDFPTDDRRLEEVEPVAEDRTDSVSSSSTSSIGKNSDEELSGGGGGGGEGEGEEVQSEYNKGPLDSLDALDEVLPVKNSISKFYCGKSKSYTSLSDVTSLSSVKDMAKPENAYTRRRKNLLAHKYLLDKNFSNILRSNSGGISKRSANSRSTLALAATMCNNSSSSTSSSNSSSPSRCLPPLPPHARRPTNSESLSSSPVEKFGSLRSFSLSDLQAADAASSSITDLLVNKKDE</sequence>
<accession>A0ABD1WYL8</accession>
<comment type="subcellular location">
    <subcellularLocation>
        <location evidence="1">Nucleus</location>
    </subcellularLocation>
</comment>
<feature type="compositionally biased region" description="Basic and acidic residues" evidence="3">
    <location>
        <begin position="40"/>
        <end position="57"/>
    </location>
</feature>
<evidence type="ECO:0000313" key="5">
    <source>
        <dbReference type="Proteomes" id="UP001604277"/>
    </source>
</evidence>
<feature type="region of interest" description="Disordered" evidence="3">
    <location>
        <begin position="30"/>
        <end position="99"/>
    </location>
</feature>
<dbReference type="GO" id="GO:0005634">
    <property type="term" value="C:nucleus"/>
    <property type="evidence" value="ECO:0007669"/>
    <property type="project" value="UniProtKB-SubCell"/>
</dbReference>
<organism evidence="4 5">
    <name type="scientific">Forsythia ovata</name>
    <dbReference type="NCBI Taxonomy" id="205694"/>
    <lineage>
        <taxon>Eukaryota</taxon>
        <taxon>Viridiplantae</taxon>
        <taxon>Streptophyta</taxon>
        <taxon>Embryophyta</taxon>
        <taxon>Tracheophyta</taxon>
        <taxon>Spermatophyta</taxon>
        <taxon>Magnoliopsida</taxon>
        <taxon>eudicotyledons</taxon>
        <taxon>Gunneridae</taxon>
        <taxon>Pentapetalae</taxon>
        <taxon>asterids</taxon>
        <taxon>lamiids</taxon>
        <taxon>Lamiales</taxon>
        <taxon>Oleaceae</taxon>
        <taxon>Forsythieae</taxon>
        <taxon>Forsythia</taxon>
    </lineage>
</organism>
<evidence type="ECO:0000256" key="1">
    <source>
        <dbReference type="ARBA" id="ARBA00004123"/>
    </source>
</evidence>
<proteinExistence type="predicted"/>
<dbReference type="EMBL" id="JBFOLJ010000002">
    <property type="protein sequence ID" value="KAL2553778.1"/>
    <property type="molecule type" value="Genomic_DNA"/>
</dbReference>
<dbReference type="GO" id="GO:0006950">
    <property type="term" value="P:response to stress"/>
    <property type="evidence" value="ECO:0007669"/>
    <property type="project" value="UniProtKB-ARBA"/>
</dbReference>
<evidence type="ECO:0000256" key="2">
    <source>
        <dbReference type="ARBA" id="ARBA00023242"/>
    </source>
</evidence>
<name>A0ABD1WYL8_9LAMI</name>
<gene>
    <name evidence="4" type="ORF">Fot_07397</name>
</gene>
<dbReference type="PANTHER" id="PTHR33172:SF96">
    <property type="entry name" value="PROTEIN OXIDATIVE STRESS 3 LIKE 3"/>
    <property type="match status" value="1"/>
</dbReference>
<evidence type="ECO:0000313" key="4">
    <source>
        <dbReference type="EMBL" id="KAL2553778.1"/>
    </source>
</evidence>
<comment type="caution">
    <text evidence="4">The sequence shown here is derived from an EMBL/GenBank/DDBJ whole genome shotgun (WGS) entry which is preliminary data.</text>
</comment>
<keyword evidence="5" id="KW-1185">Reference proteome</keyword>
<dbReference type="InterPro" id="IPR051992">
    <property type="entry name" value="OxStress_Response_Reg"/>
</dbReference>
<feature type="region of interest" description="Disordered" evidence="3">
    <location>
        <begin position="199"/>
        <end position="235"/>
    </location>
</feature>
<reference evidence="5" key="1">
    <citation type="submission" date="2024-07" db="EMBL/GenBank/DDBJ databases">
        <title>Two chromosome-level genome assemblies of Korean endemic species Abeliophyllum distichum and Forsythia ovata (Oleaceae).</title>
        <authorList>
            <person name="Jang H."/>
        </authorList>
    </citation>
    <scope>NUCLEOTIDE SEQUENCE [LARGE SCALE GENOMIC DNA]</scope>
</reference>